<dbReference type="PANTHER" id="PTHR43221:SF2">
    <property type="entry name" value="PROTEASE HTPX HOMOLOG"/>
    <property type="match status" value="1"/>
</dbReference>
<evidence type="ECO:0000256" key="10">
    <source>
        <dbReference type="ARBA" id="ARBA00023136"/>
    </source>
</evidence>
<dbReference type="InterPro" id="IPR050083">
    <property type="entry name" value="HtpX_protease"/>
</dbReference>
<dbReference type="GO" id="GO:0006508">
    <property type="term" value="P:proteolysis"/>
    <property type="evidence" value="ECO:0007669"/>
    <property type="project" value="UniProtKB-KW"/>
</dbReference>
<gene>
    <name evidence="13" type="ORF">JCM9152_4273</name>
</gene>
<feature type="transmembrane region" description="Helical" evidence="11">
    <location>
        <begin position="287"/>
        <end position="307"/>
    </location>
</feature>
<evidence type="ECO:0000256" key="7">
    <source>
        <dbReference type="ARBA" id="ARBA00022833"/>
    </source>
</evidence>
<comment type="cofactor">
    <cofactor evidence="1">
        <name>Zn(2+)</name>
        <dbReference type="ChEBI" id="CHEBI:29105"/>
    </cofactor>
</comment>
<keyword evidence="10 11" id="KW-0472">Membrane</keyword>
<evidence type="ECO:0000256" key="9">
    <source>
        <dbReference type="ARBA" id="ARBA00023049"/>
    </source>
</evidence>
<keyword evidence="2" id="KW-1003">Cell membrane</keyword>
<dbReference type="AlphaFoldDB" id="W4QKU0"/>
<feature type="transmembrane region" description="Helical" evidence="11">
    <location>
        <begin position="433"/>
        <end position="452"/>
    </location>
</feature>
<protein>
    <submittedName>
        <fullName evidence="13">Putative integral membrane zinc-metalloprotease</fullName>
    </submittedName>
</protein>
<dbReference type="Gene3D" id="3.30.2010.10">
    <property type="entry name" value="Metalloproteases ('zincins'), catalytic domain"/>
    <property type="match status" value="1"/>
</dbReference>
<keyword evidence="14" id="KW-1185">Reference proteome</keyword>
<keyword evidence="3 13" id="KW-0645">Protease</keyword>
<evidence type="ECO:0000256" key="4">
    <source>
        <dbReference type="ARBA" id="ARBA00022692"/>
    </source>
</evidence>
<sequence length="548" mass="63401">MLRKNTKYVFILVIVAFAIIVIDSGVRSVVTSPFILFDAKDINNSSERILTGYAGTQGDFFLKIGETESINGVSPVEISLGDTLYNYYDLGSLQQDDLFTGSTQLDVVTRKGISASFGERTDAILESNNVLFNRYQVQVKGDNPIVPFDLQAEYSSPWIIIVLSAGIIIPALYLLLINITYVKLNPNSNFSLLELFFRFFVPYLLAFILPIVLNYYFVFGPVLLLTKSYLLGLLISILLPVIVSVLLTTVADDFYQKMFAENREDLHGEKEDHASEEIVFFTMREKLGNLVILVFLFVDVYITKYVLPIQIQSMIFYDLFWFFVWTFVLFVIMFVGFHYIQYFTGNYRKANSNERIYAGISDVEKKLQTPVHLMVKKDTKEDYNAWVYVLNSFSERRLYIYVTEGLFKKFNTKEIASILYHEIGHIKLHHMRYVMLLSSAIVLLTGVVIFFGRKMSLASGWYQYLFIFIVVILLGILIQQWIPSFVSKKLEHKADAYAVRLMEDKHIYINALNKITELHDEGSESRSRKEWRESHPSLKKRIEYLNKI</sequence>
<dbReference type="PANTHER" id="PTHR43221">
    <property type="entry name" value="PROTEASE HTPX"/>
    <property type="match status" value="1"/>
</dbReference>
<reference evidence="13" key="1">
    <citation type="journal article" date="2014" name="Genome Announc.">
        <title>Draft Genome Sequences of Three Alkaliphilic Bacillus Strains, Bacillus wakoensis JCM 9140T, Bacillus akibai JCM 9157T, and Bacillus hemicellulosilyticus JCM 9152T.</title>
        <authorList>
            <person name="Yuki M."/>
            <person name="Oshima K."/>
            <person name="Suda W."/>
            <person name="Oshida Y."/>
            <person name="Kitamura K."/>
            <person name="Iida T."/>
            <person name="Hattori M."/>
            <person name="Ohkuma M."/>
        </authorList>
    </citation>
    <scope>NUCLEOTIDE SEQUENCE [LARGE SCALE GENOMIC DNA]</scope>
    <source>
        <strain evidence="13">JCM 9152</strain>
    </source>
</reference>
<dbReference type="Pfam" id="PF01435">
    <property type="entry name" value="Peptidase_M48"/>
    <property type="match status" value="1"/>
</dbReference>
<name>W4QKU0_9BACI</name>
<dbReference type="Proteomes" id="UP000018895">
    <property type="component" value="Unassembled WGS sequence"/>
</dbReference>
<keyword evidence="6" id="KW-0378">Hydrolase</keyword>
<feature type="transmembrane region" description="Helical" evidence="11">
    <location>
        <begin position="158"/>
        <end position="184"/>
    </location>
</feature>
<evidence type="ECO:0000256" key="11">
    <source>
        <dbReference type="SAM" id="Phobius"/>
    </source>
</evidence>
<proteinExistence type="predicted"/>
<keyword evidence="8 11" id="KW-1133">Transmembrane helix</keyword>
<evidence type="ECO:0000256" key="3">
    <source>
        <dbReference type="ARBA" id="ARBA00022670"/>
    </source>
</evidence>
<keyword evidence="7" id="KW-0862">Zinc</keyword>
<feature type="domain" description="Peptidase M48" evidence="12">
    <location>
        <begin position="389"/>
        <end position="547"/>
    </location>
</feature>
<comment type="caution">
    <text evidence="13">The sequence shown here is derived from an EMBL/GenBank/DDBJ whole genome shotgun (WGS) entry which is preliminary data.</text>
</comment>
<evidence type="ECO:0000256" key="8">
    <source>
        <dbReference type="ARBA" id="ARBA00022989"/>
    </source>
</evidence>
<feature type="transmembrane region" description="Helical" evidence="11">
    <location>
        <begin position="196"/>
        <end position="217"/>
    </location>
</feature>
<feature type="transmembrane region" description="Helical" evidence="11">
    <location>
        <begin position="464"/>
        <end position="482"/>
    </location>
</feature>
<dbReference type="GO" id="GO:0004222">
    <property type="term" value="F:metalloendopeptidase activity"/>
    <property type="evidence" value="ECO:0007669"/>
    <property type="project" value="InterPro"/>
</dbReference>
<feature type="transmembrane region" description="Helical" evidence="11">
    <location>
        <begin position="319"/>
        <end position="340"/>
    </location>
</feature>
<evidence type="ECO:0000256" key="1">
    <source>
        <dbReference type="ARBA" id="ARBA00001947"/>
    </source>
</evidence>
<keyword evidence="4 11" id="KW-0812">Transmembrane</keyword>
<feature type="transmembrane region" description="Helical" evidence="11">
    <location>
        <begin position="229"/>
        <end position="251"/>
    </location>
</feature>
<evidence type="ECO:0000313" key="13">
    <source>
        <dbReference type="EMBL" id="GAE32711.1"/>
    </source>
</evidence>
<evidence type="ECO:0000259" key="12">
    <source>
        <dbReference type="Pfam" id="PF01435"/>
    </source>
</evidence>
<accession>W4QKU0</accession>
<dbReference type="InterPro" id="IPR001915">
    <property type="entry name" value="Peptidase_M48"/>
</dbReference>
<organism evidence="13 14">
    <name type="scientific">Halalkalibacter hemicellulosilyticusJCM 9152</name>
    <dbReference type="NCBI Taxonomy" id="1236971"/>
    <lineage>
        <taxon>Bacteria</taxon>
        <taxon>Bacillati</taxon>
        <taxon>Bacillota</taxon>
        <taxon>Bacilli</taxon>
        <taxon>Bacillales</taxon>
        <taxon>Bacillaceae</taxon>
        <taxon>Halalkalibacter</taxon>
    </lineage>
</organism>
<keyword evidence="5" id="KW-0479">Metal-binding</keyword>
<evidence type="ECO:0000256" key="5">
    <source>
        <dbReference type="ARBA" id="ARBA00022723"/>
    </source>
</evidence>
<dbReference type="EMBL" id="BAUU01000046">
    <property type="protein sequence ID" value="GAE32711.1"/>
    <property type="molecule type" value="Genomic_DNA"/>
</dbReference>
<dbReference type="STRING" id="1236971.JCM9152_4273"/>
<dbReference type="GO" id="GO:0046872">
    <property type="term" value="F:metal ion binding"/>
    <property type="evidence" value="ECO:0007669"/>
    <property type="project" value="UniProtKB-KW"/>
</dbReference>
<evidence type="ECO:0000313" key="14">
    <source>
        <dbReference type="Proteomes" id="UP000018895"/>
    </source>
</evidence>
<evidence type="ECO:0000256" key="2">
    <source>
        <dbReference type="ARBA" id="ARBA00022475"/>
    </source>
</evidence>
<evidence type="ECO:0000256" key="6">
    <source>
        <dbReference type="ARBA" id="ARBA00022801"/>
    </source>
</evidence>
<keyword evidence="9 13" id="KW-0482">Metalloprotease</keyword>